<proteinExistence type="predicted"/>
<dbReference type="RefSeq" id="WP_150574593.1">
    <property type="nucleotide sequence ID" value="NZ_CABPSN010000001.1"/>
</dbReference>
<sequence>MERIYVQFFDQTEEEVVALLGGVGDPEVYRHQGVVQSNDPRYDAFLDKIDAYARSRLWMIQPAGPDAAP</sequence>
<evidence type="ECO:0000313" key="1">
    <source>
        <dbReference type="EMBL" id="VVD75492.1"/>
    </source>
</evidence>
<dbReference type="AlphaFoldDB" id="A0A5E4SKZ9"/>
<dbReference type="Proteomes" id="UP000366819">
    <property type="component" value="Unassembled WGS sequence"/>
</dbReference>
<accession>A0A5E4SKZ9</accession>
<organism evidence="1 2">
    <name type="scientific">Pandoraea aquatica</name>
    <dbReference type="NCBI Taxonomy" id="2508290"/>
    <lineage>
        <taxon>Bacteria</taxon>
        <taxon>Pseudomonadati</taxon>
        <taxon>Pseudomonadota</taxon>
        <taxon>Betaproteobacteria</taxon>
        <taxon>Burkholderiales</taxon>
        <taxon>Burkholderiaceae</taxon>
        <taxon>Pandoraea</taxon>
    </lineage>
</organism>
<protein>
    <submittedName>
        <fullName evidence="1">Uncharacterized protein</fullName>
    </submittedName>
</protein>
<dbReference type="EMBL" id="CABPSN010000001">
    <property type="protein sequence ID" value="VVD75492.1"/>
    <property type="molecule type" value="Genomic_DNA"/>
</dbReference>
<keyword evidence="2" id="KW-1185">Reference proteome</keyword>
<reference evidence="1 2" key="1">
    <citation type="submission" date="2019-08" db="EMBL/GenBank/DDBJ databases">
        <authorList>
            <person name="Peeters C."/>
        </authorList>
    </citation>
    <scope>NUCLEOTIDE SEQUENCE [LARGE SCALE GENOMIC DNA]</scope>
    <source>
        <strain evidence="1 2">LMG 31011</strain>
    </source>
</reference>
<name>A0A5E4SKZ9_9BURK</name>
<gene>
    <name evidence="1" type="ORF">PAQ31011_00848</name>
</gene>
<evidence type="ECO:0000313" key="2">
    <source>
        <dbReference type="Proteomes" id="UP000366819"/>
    </source>
</evidence>